<evidence type="ECO:0000313" key="4">
    <source>
        <dbReference type="Proteomes" id="UP000538929"/>
    </source>
</evidence>
<keyword evidence="2" id="KW-1133">Transmembrane helix</keyword>
<keyword evidence="2" id="KW-0812">Transmembrane</keyword>
<comment type="caution">
    <text evidence="3">The sequence shown here is derived from an EMBL/GenBank/DDBJ whole genome shotgun (WGS) entry which is preliminary data.</text>
</comment>
<proteinExistence type="predicted"/>
<dbReference type="Proteomes" id="UP000538929">
    <property type="component" value="Unassembled WGS sequence"/>
</dbReference>
<sequence>MPYARPAVEAEPAPEARESDRPAPDREKPEDREDDPYTATALDAPWTADPAGGTGPRQRIDGAPREERVPPRGAAGPAGGSAHGGPPTPGAGSEGPGEVLRFGPGVPRRRRTDGAGPVGPTTAVLPLSPTLRDPDPDSDAGIDSEPGAGPGPGRPARGRMRRALRYLPAVLALVAACGWLWWQRFGPDLAIREVTVHSPTGAPACDGTAEIVGVLRTNGRPGEVRYEWVRSDGTTSGELVERVPRGREEVRLRLLWTFRGEGVVDASAPVSYTQL</sequence>
<protein>
    <submittedName>
        <fullName evidence="3">Uncharacterized protein</fullName>
    </submittedName>
</protein>
<dbReference type="EMBL" id="VKHT01001219">
    <property type="protein sequence ID" value="MBB0246925.1"/>
    <property type="molecule type" value="Genomic_DNA"/>
</dbReference>
<dbReference type="RefSeq" id="WP_182608194.1">
    <property type="nucleotide sequence ID" value="NZ_VKHT01001219.1"/>
</dbReference>
<name>A0A7W3Y408_9ACTN</name>
<feature type="compositionally biased region" description="Low complexity" evidence="1">
    <location>
        <begin position="1"/>
        <end position="13"/>
    </location>
</feature>
<dbReference type="AlphaFoldDB" id="A0A7W3Y408"/>
<accession>A0A7W3Y408</accession>
<feature type="transmembrane region" description="Helical" evidence="2">
    <location>
        <begin position="163"/>
        <end position="182"/>
    </location>
</feature>
<keyword evidence="2" id="KW-0472">Membrane</keyword>
<feature type="region of interest" description="Disordered" evidence="1">
    <location>
        <begin position="1"/>
        <end position="156"/>
    </location>
</feature>
<evidence type="ECO:0000313" key="3">
    <source>
        <dbReference type="EMBL" id="MBB0246925.1"/>
    </source>
</evidence>
<keyword evidence="4" id="KW-1185">Reference proteome</keyword>
<evidence type="ECO:0000256" key="2">
    <source>
        <dbReference type="SAM" id="Phobius"/>
    </source>
</evidence>
<organism evidence="3 4">
    <name type="scientific">Streptomyces alkaliphilus</name>
    <dbReference type="NCBI Taxonomy" id="1472722"/>
    <lineage>
        <taxon>Bacteria</taxon>
        <taxon>Bacillati</taxon>
        <taxon>Actinomycetota</taxon>
        <taxon>Actinomycetes</taxon>
        <taxon>Kitasatosporales</taxon>
        <taxon>Streptomycetaceae</taxon>
        <taxon>Streptomyces</taxon>
    </lineage>
</organism>
<feature type="compositionally biased region" description="Basic and acidic residues" evidence="1">
    <location>
        <begin position="58"/>
        <end position="70"/>
    </location>
</feature>
<feature type="compositionally biased region" description="Basic and acidic residues" evidence="1">
    <location>
        <begin position="14"/>
        <end position="31"/>
    </location>
</feature>
<feature type="non-terminal residue" evidence="3">
    <location>
        <position position="275"/>
    </location>
</feature>
<gene>
    <name evidence="3" type="ORF">FNQ90_23065</name>
</gene>
<reference evidence="4" key="1">
    <citation type="submission" date="2019-10" db="EMBL/GenBank/DDBJ databases">
        <title>Streptomyces sp. nov., a novel actinobacterium isolated from alkaline environment.</title>
        <authorList>
            <person name="Golinska P."/>
        </authorList>
    </citation>
    <scope>NUCLEOTIDE SEQUENCE [LARGE SCALE GENOMIC DNA]</scope>
    <source>
        <strain evidence="4">DSM 42118</strain>
    </source>
</reference>
<evidence type="ECO:0000256" key="1">
    <source>
        <dbReference type="SAM" id="MobiDB-lite"/>
    </source>
</evidence>